<organism evidence="3 4">
    <name type="scientific">Pseudooceanicola lipolyticus</name>
    <dbReference type="NCBI Taxonomy" id="2029104"/>
    <lineage>
        <taxon>Bacteria</taxon>
        <taxon>Pseudomonadati</taxon>
        <taxon>Pseudomonadota</taxon>
        <taxon>Alphaproteobacteria</taxon>
        <taxon>Rhodobacterales</taxon>
        <taxon>Paracoccaceae</taxon>
        <taxon>Pseudooceanicola</taxon>
    </lineage>
</organism>
<evidence type="ECO:0000259" key="2">
    <source>
        <dbReference type="SMART" id="SM00470"/>
    </source>
</evidence>
<evidence type="ECO:0000313" key="3">
    <source>
        <dbReference type="EMBL" id="PJE38015.1"/>
    </source>
</evidence>
<dbReference type="RefSeq" id="WP_100161380.1">
    <property type="nucleotide sequence ID" value="NZ_PGTB01000006.1"/>
</dbReference>
<dbReference type="SMART" id="SM00470">
    <property type="entry name" value="ParB"/>
    <property type="match status" value="1"/>
</dbReference>
<dbReference type="InterPro" id="IPR037972">
    <property type="entry name" value="RepB_N"/>
</dbReference>
<dbReference type="Gene3D" id="3.90.1530.30">
    <property type="match status" value="1"/>
</dbReference>
<dbReference type="GO" id="GO:0005694">
    <property type="term" value="C:chromosome"/>
    <property type="evidence" value="ECO:0007669"/>
    <property type="project" value="TreeGrafter"/>
</dbReference>
<gene>
    <name evidence="3" type="ORF">CVM52_04365</name>
</gene>
<reference evidence="3 4" key="1">
    <citation type="journal article" date="2018" name="Int. J. Syst. Evol. Microbiol.">
        <title>Pseudooceanicola lipolyticus sp. nov., a marine alphaproteobacterium, reclassification of Oceanicola flagellatus as Pseudooceanicola flagellatus comb. nov. and emended description of the genus Pseudooceanicola.</title>
        <authorList>
            <person name="Huang M.-M."/>
            <person name="Guo L.-L."/>
            <person name="Wu Y.-H."/>
            <person name="Lai Q.-L."/>
            <person name="Shao Z.-Z."/>
            <person name="Wang C.-S."/>
            <person name="Wu M."/>
            <person name="Xu X.-W."/>
        </authorList>
    </citation>
    <scope>NUCLEOTIDE SEQUENCE [LARGE SCALE GENOMIC DNA]</scope>
    <source>
        <strain evidence="3 4">157</strain>
    </source>
</reference>
<dbReference type="Proteomes" id="UP000231553">
    <property type="component" value="Unassembled WGS sequence"/>
</dbReference>
<dbReference type="EMBL" id="PGTB01000006">
    <property type="protein sequence ID" value="PJE38015.1"/>
    <property type="molecule type" value="Genomic_DNA"/>
</dbReference>
<dbReference type="OrthoDB" id="7812516at2"/>
<sequence>FDPRPAEARAASARDRADAERLRDAEGRGLVMLELPVDDIDADALVRDRMVLDAEEMGELKKSIQRGGLRLPIEVFPSPEGAKKPYGLLSGYRRLQAMRELRAASSEPTFATIKAVIRDPAAMGGTFAAMVEENEIRASLSHYERGRIAVIAVQQGAFGNVEEAVAALFPTASKAKRSKIRSFAVIFEELGDMLSFPDLIKERDGLKLAAALRDGAEGRLRAALAEKVPETAEEEAALIEAALARLMPSKADPARGGRPRKTFGAGPSVALKSGISLQAEEDGKGWLIRLSGKRVDRELVETTMRELEALLSSNLR</sequence>
<dbReference type="AlphaFoldDB" id="A0A2M8J5H9"/>
<dbReference type="InterPro" id="IPR003115">
    <property type="entry name" value="ParB_N"/>
</dbReference>
<feature type="domain" description="ParB-like N-terminal" evidence="2">
    <location>
        <begin position="33"/>
        <end position="135"/>
    </location>
</feature>
<name>A0A2M8J5H9_9RHOB</name>
<evidence type="ECO:0000313" key="4">
    <source>
        <dbReference type="Proteomes" id="UP000231553"/>
    </source>
</evidence>
<dbReference type="PANTHER" id="PTHR33375">
    <property type="entry name" value="CHROMOSOME-PARTITIONING PROTEIN PARB-RELATED"/>
    <property type="match status" value="1"/>
</dbReference>
<dbReference type="PANTHER" id="PTHR33375:SF1">
    <property type="entry name" value="CHROMOSOME-PARTITIONING PROTEIN PARB-RELATED"/>
    <property type="match status" value="1"/>
</dbReference>
<feature type="non-terminal residue" evidence="3">
    <location>
        <position position="1"/>
    </location>
</feature>
<comment type="caution">
    <text evidence="3">The sequence shown here is derived from an EMBL/GenBank/DDBJ whole genome shotgun (WGS) entry which is preliminary data.</text>
</comment>
<dbReference type="SUPFAM" id="SSF110849">
    <property type="entry name" value="ParB/Sulfiredoxin"/>
    <property type="match status" value="1"/>
</dbReference>
<keyword evidence="4" id="KW-1185">Reference proteome</keyword>
<dbReference type="InterPro" id="IPR036086">
    <property type="entry name" value="ParB/Sulfiredoxin_sf"/>
</dbReference>
<evidence type="ECO:0000256" key="1">
    <source>
        <dbReference type="SAM" id="MobiDB-lite"/>
    </source>
</evidence>
<proteinExistence type="predicted"/>
<dbReference type="CDD" id="cd16405">
    <property type="entry name" value="RepB_like_N"/>
    <property type="match status" value="1"/>
</dbReference>
<protein>
    <submittedName>
        <fullName evidence="3">Chromosome partitioning protein ParB</fullName>
    </submittedName>
</protein>
<dbReference type="InterPro" id="IPR050336">
    <property type="entry name" value="Chromosome_partition/occlusion"/>
</dbReference>
<accession>A0A2M8J5H9</accession>
<feature type="region of interest" description="Disordered" evidence="1">
    <location>
        <begin position="1"/>
        <end position="20"/>
    </location>
</feature>
<dbReference type="Pfam" id="PF02195">
    <property type="entry name" value="ParB_N"/>
    <property type="match status" value="1"/>
</dbReference>
<dbReference type="GO" id="GO:0007059">
    <property type="term" value="P:chromosome segregation"/>
    <property type="evidence" value="ECO:0007669"/>
    <property type="project" value="TreeGrafter"/>
</dbReference>